<reference evidence="3" key="1">
    <citation type="submission" date="2020-09" db="EMBL/GenBank/DDBJ databases">
        <authorList>
            <person name="Yoon J.-W."/>
        </authorList>
    </citation>
    <scope>NUCLEOTIDE SEQUENCE</scope>
    <source>
        <strain evidence="3">KMU-158</strain>
    </source>
</reference>
<feature type="transmembrane region" description="Helical" evidence="2">
    <location>
        <begin position="51"/>
        <end position="68"/>
    </location>
</feature>
<dbReference type="AlphaFoldDB" id="A0A927GWR1"/>
<dbReference type="RefSeq" id="WP_190763759.1">
    <property type="nucleotide sequence ID" value="NZ_JACXLD010000003.1"/>
</dbReference>
<evidence type="ECO:0000313" key="3">
    <source>
        <dbReference type="EMBL" id="MBD2858664.1"/>
    </source>
</evidence>
<feature type="region of interest" description="Disordered" evidence="1">
    <location>
        <begin position="1"/>
        <end position="24"/>
    </location>
</feature>
<evidence type="ECO:0000256" key="2">
    <source>
        <dbReference type="SAM" id="Phobius"/>
    </source>
</evidence>
<accession>A0A927GWR1</accession>
<dbReference type="PANTHER" id="PTHR34205">
    <property type="entry name" value="TRANSMEMBRANE PROTEIN"/>
    <property type="match status" value="1"/>
</dbReference>
<organism evidence="3 4">
    <name type="scientific">Spongiibacter pelagi</name>
    <dbReference type="NCBI Taxonomy" id="2760804"/>
    <lineage>
        <taxon>Bacteria</taxon>
        <taxon>Pseudomonadati</taxon>
        <taxon>Pseudomonadota</taxon>
        <taxon>Gammaproteobacteria</taxon>
        <taxon>Cellvibrionales</taxon>
        <taxon>Spongiibacteraceae</taxon>
        <taxon>Spongiibacter</taxon>
    </lineage>
</organism>
<feature type="transmembrane region" description="Helical" evidence="2">
    <location>
        <begin position="74"/>
        <end position="93"/>
    </location>
</feature>
<keyword evidence="2" id="KW-0812">Transmembrane</keyword>
<keyword evidence="4" id="KW-1185">Reference proteome</keyword>
<gene>
    <name evidence="3" type="ORF">IB286_06535</name>
</gene>
<dbReference type="Pfam" id="PF06127">
    <property type="entry name" value="Mpo1-like"/>
    <property type="match status" value="1"/>
</dbReference>
<proteinExistence type="predicted"/>
<dbReference type="PANTHER" id="PTHR34205:SF2">
    <property type="entry name" value="DUF962 DOMAIN-CONTAINING PROTEIN"/>
    <property type="match status" value="1"/>
</dbReference>
<dbReference type="Proteomes" id="UP000610558">
    <property type="component" value="Unassembled WGS sequence"/>
</dbReference>
<protein>
    <submittedName>
        <fullName evidence="3">DUF962 domain-containing protein</fullName>
    </submittedName>
</protein>
<keyword evidence="2" id="KW-0472">Membrane</keyword>
<evidence type="ECO:0000313" key="4">
    <source>
        <dbReference type="Proteomes" id="UP000610558"/>
    </source>
</evidence>
<dbReference type="InterPro" id="IPR009305">
    <property type="entry name" value="Mpo1-like"/>
</dbReference>
<evidence type="ECO:0000256" key="1">
    <source>
        <dbReference type="SAM" id="MobiDB-lite"/>
    </source>
</evidence>
<comment type="caution">
    <text evidence="3">The sequence shown here is derived from an EMBL/GenBank/DDBJ whole genome shotgun (WGS) entry which is preliminary data.</text>
</comment>
<keyword evidence="2" id="KW-1133">Transmembrane helix</keyword>
<dbReference type="EMBL" id="JACXLD010000003">
    <property type="protein sequence ID" value="MBD2858664.1"/>
    <property type="molecule type" value="Genomic_DNA"/>
</dbReference>
<sequence>MNTTSHSASAQTGSAKTKGTQTESTPKVFSSFAEFYPFYLGEHANLTCRRLHLIGSLLVLATLAYSLATQQWALLWLLPVLGYGFAWVGHFFFENNKPATFKHPLYSFIGDWVMAKDILLGRLK</sequence>
<name>A0A927GWR1_9GAMM</name>